<accession>A0A0G4FRN5</accession>
<feature type="compositionally biased region" description="Acidic residues" evidence="1">
    <location>
        <begin position="211"/>
        <end position="220"/>
    </location>
</feature>
<reference evidence="2 3" key="1">
    <citation type="submission" date="2014-11" db="EMBL/GenBank/DDBJ databases">
        <authorList>
            <person name="Zhu J."/>
            <person name="Qi W."/>
            <person name="Song R."/>
        </authorList>
    </citation>
    <scope>NUCLEOTIDE SEQUENCE [LARGE SCALE GENOMIC DNA]</scope>
</reference>
<dbReference type="Proteomes" id="UP000041254">
    <property type="component" value="Unassembled WGS sequence"/>
</dbReference>
<dbReference type="InParanoid" id="A0A0G4FRN5"/>
<proteinExistence type="predicted"/>
<dbReference type="PhylomeDB" id="A0A0G4FRN5"/>
<sequence length="579" mass="64524">MSSGTTSSGRKRRTTEAEGSAAAASAAAVAATPQQKRSRNGDAGDAIARKAPRIGRMSLDKLYQSALDPLTSIGKELESYATNIRQMILNRRGKLQLQGADGQIEINFGGRVIPVRRKLLLLPAVRDTMLAQVLLHYENAIPVDDKDRRFLDIDPLYAEWLVGEMVIMHRDQQHHHEIALREDHHKKDASFRTYHGLLFDKTTLKIELPDEQQQQEEEEDAHMAGQGQAEGEGEEQHRTLDNKMRSLQTAITEMEATKDELERFYRVMDPFMQLVKPEGGTPVMSATVLGTTVSTTEATLLLLGQDNALAKCFTKGSEGGDNAAVGNETSSSNFMKVVDFARRQRISPRGSVVSIPHAYDQEQLMKDFRSFGLPDMDMYMSLLTLEEMNKVLGMIGKPVRRRELVFKSAAYGFTYTKLPDKVGDKEGLLFVLRHKKYIFGVHMDGKLALPPGPRSTNYFDCPIFFFSVSGCFDEPKKITIAENLQQVEVAGRAGWIENDEHEHTGKLAFGNGRLWLGYRFPAADAHAVPDLSQCHHWIDKTEIPAGYKGNDDQDGSGLPAGDDSVVLDALEVWQVRCGE</sequence>
<feature type="region of interest" description="Disordered" evidence="1">
    <location>
        <begin position="211"/>
        <end position="240"/>
    </location>
</feature>
<evidence type="ECO:0000256" key="1">
    <source>
        <dbReference type="SAM" id="MobiDB-lite"/>
    </source>
</evidence>
<organism evidence="2 3">
    <name type="scientific">Vitrella brassicaformis (strain CCMP3155)</name>
    <dbReference type="NCBI Taxonomy" id="1169540"/>
    <lineage>
        <taxon>Eukaryota</taxon>
        <taxon>Sar</taxon>
        <taxon>Alveolata</taxon>
        <taxon>Colpodellida</taxon>
        <taxon>Vitrellaceae</taxon>
        <taxon>Vitrella</taxon>
    </lineage>
</organism>
<dbReference type="EMBL" id="CDMY01000488">
    <property type="protein sequence ID" value="CEM17325.1"/>
    <property type="molecule type" value="Genomic_DNA"/>
</dbReference>
<feature type="compositionally biased region" description="Low complexity" evidence="1">
    <location>
        <begin position="17"/>
        <end position="31"/>
    </location>
</feature>
<feature type="region of interest" description="Disordered" evidence="1">
    <location>
        <begin position="1"/>
        <end position="49"/>
    </location>
</feature>
<gene>
    <name evidence="2" type="ORF">Vbra_21616</name>
</gene>
<name>A0A0G4FRN5_VITBC</name>
<keyword evidence="3" id="KW-1185">Reference proteome</keyword>
<evidence type="ECO:0000313" key="3">
    <source>
        <dbReference type="Proteomes" id="UP000041254"/>
    </source>
</evidence>
<dbReference type="VEuPathDB" id="CryptoDB:Vbra_21616"/>
<evidence type="ECO:0008006" key="4">
    <source>
        <dbReference type="Google" id="ProtNLM"/>
    </source>
</evidence>
<evidence type="ECO:0000313" key="2">
    <source>
        <dbReference type="EMBL" id="CEM17325.1"/>
    </source>
</evidence>
<protein>
    <recommendedName>
        <fullName evidence="4">TLDc domain-containing protein</fullName>
    </recommendedName>
</protein>
<dbReference type="AlphaFoldDB" id="A0A0G4FRN5"/>